<dbReference type="SMART" id="SM00138">
    <property type="entry name" value="MeTrc"/>
    <property type="match status" value="1"/>
</dbReference>
<dbReference type="PANTHER" id="PTHR24422:SF26">
    <property type="entry name" value="CHEMOTAXIS PROTEIN METHYLTRANSFERASE"/>
    <property type="match status" value="1"/>
</dbReference>
<sequence length="280" mass="32403">MRAETINGYGGGNLPILYDHEFDRFRDLIYRIAGISMSPAKKTLVANRLMKRLRYYGMSSFAEYYRLLSDPKQKKELQMAVDLLTTNETHFFREPKHFDFLSQHILSSWSDRALFRVWSAACSSGEEPYTLAMLLSEAFGDTNWEVIASDLSMRMLSAARKGVYSLDKANEIPKYYLNRYCLKGYGSKTGTLLMEKKLRDRVRFCQYNLTKCGEQFGVFDVIFLRNVLIYFDQETKRQVVLHLLPSLRSGGYFFVSHSETLNDIECGLTLVAPSIYRKPV</sequence>
<feature type="binding site" evidence="6">
    <location>
        <position position="127"/>
    </location>
    <ligand>
        <name>S-adenosyl-L-methionine</name>
        <dbReference type="ChEBI" id="CHEBI:59789"/>
    </ligand>
</feature>
<dbReference type="PANTHER" id="PTHR24422">
    <property type="entry name" value="CHEMOTAXIS PROTEIN METHYLTRANSFERASE"/>
    <property type="match status" value="1"/>
</dbReference>
<evidence type="ECO:0000256" key="1">
    <source>
        <dbReference type="ARBA" id="ARBA00001541"/>
    </source>
</evidence>
<evidence type="ECO:0000256" key="3">
    <source>
        <dbReference type="ARBA" id="ARBA00022679"/>
    </source>
</evidence>
<protein>
    <recommendedName>
        <fullName evidence="5">Chemotaxis protein methyltransferase</fullName>
        <ecNumber evidence="5">2.1.1.80</ecNumber>
    </recommendedName>
</protein>
<reference evidence="9" key="1">
    <citation type="journal article" date="2019" name="J. Bacteriol.">
        <title>A Mutagenic Screen Identifies a TonB-Dependent Receptor Required for the Lanthanide Metal Switch in the Type I Methanotroph 'Methylotuvimicrobium buryatense' 5GB1C.</title>
        <authorList>
            <person name="Groom J.D."/>
            <person name="Ford S.M."/>
            <person name="Pesesky M.W."/>
            <person name="Lidstrom M.E."/>
        </authorList>
    </citation>
    <scope>NUCLEOTIDE SEQUENCE [LARGE SCALE GENOMIC DNA]</scope>
    <source>
        <strain evidence="9">5GB1C</strain>
    </source>
</reference>
<dbReference type="AlphaFoldDB" id="A0A4P9UQS1"/>
<gene>
    <name evidence="8" type="ORF">EQU24_10580</name>
</gene>
<dbReference type="Proteomes" id="UP000305881">
    <property type="component" value="Chromosome"/>
</dbReference>
<dbReference type="InterPro" id="IPR050903">
    <property type="entry name" value="Bact_Chemotaxis_MeTrfase"/>
</dbReference>
<dbReference type="GO" id="GO:0008983">
    <property type="term" value="F:protein-glutamate O-methyltransferase activity"/>
    <property type="evidence" value="ECO:0007669"/>
    <property type="project" value="UniProtKB-EC"/>
</dbReference>
<dbReference type="EMBL" id="CP035467">
    <property type="protein sequence ID" value="QCW82631.1"/>
    <property type="molecule type" value="Genomic_DNA"/>
</dbReference>
<feature type="binding site" evidence="6">
    <location>
        <position position="89"/>
    </location>
    <ligand>
        <name>S-adenosyl-L-methionine</name>
        <dbReference type="ChEBI" id="CHEBI:59789"/>
    </ligand>
</feature>
<dbReference type="SUPFAM" id="SSF53335">
    <property type="entry name" value="S-adenosyl-L-methionine-dependent methyltransferases"/>
    <property type="match status" value="1"/>
</dbReference>
<keyword evidence="2 5" id="KW-0489">Methyltransferase</keyword>
<dbReference type="InterPro" id="IPR036804">
    <property type="entry name" value="CheR_N_sf"/>
</dbReference>
<organism evidence="8 9">
    <name type="scientific">Methylotuvimicrobium buryatense</name>
    <name type="common">Methylomicrobium buryatense</name>
    <dbReference type="NCBI Taxonomy" id="95641"/>
    <lineage>
        <taxon>Bacteria</taxon>
        <taxon>Pseudomonadati</taxon>
        <taxon>Pseudomonadota</taxon>
        <taxon>Gammaproteobacteria</taxon>
        <taxon>Methylococcales</taxon>
        <taxon>Methylococcaceae</taxon>
        <taxon>Methylotuvimicrobium</taxon>
    </lineage>
</organism>
<evidence type="ECO:0000256" key="4">
    <source>
        <dbReference type="ARBA" id="ARBA00022691"/>
    </source>
</evidence>
<dbReference type="PIRSF" id="PIRSF000410">
    <property type="entry name" value="CheR"/>
    <property type="match status" value="1"/>
</dbReference>
<dbReference type="InterPro" id="IPR000780">
    <property type="entry name" value="CheR_MeTrfase"/>
</dbReference>
<feature type="binding site" evidence="6">
    <location>
        <begin position="208"/>
        <end position="209"/>
    </location>
    <ligand>
        <name>S-adenosyl-L-methionine</name>
        <dbReference type="ChEBI" id="CHEBI:59789"/>
    </ligand>
</feature>
<dbReference type="InterPro" id="IPR022642">
    <property type="entry name" value="CheR_C"/>
</dbReference>
<feature type="binding site" evidence="6">
    <location>
        <position position="87"/>
    </location>
    <ligand>
        <name>S-adenosyl-L-methionine</name>
        <dbReference type="ChEBI" id="CHEBI:59789"/>
    </ligand>
</feature>
<feature type="binding site" evidence="6">
    <location>
        <position position="93"/>
    </location>
    <ligand>
        <name>S-adenosyl-L-methionine</name>
        <dbReference type="ChEBI" id="CHEBI:59789"/>
    </ligand>
</feature>
<comment type="catalytic activity">
    <reaction evidence="1 5">
        <text>L-glutamyl-[protein] + S-adenosyl-L-methionine = [protein]-L-glutamate 5-O-methyl ester + S-adenosyl-L-homocysteine</text>
        <dbReference type="Rhea" id="RHEA:24452"/>
        <dbReference type="Rhea" id="RHEA-COMP:10208"/>
        <dbReference type="Rhea" id="RHEA-COMP:10311"/>
        <dbReference type="ChEBI" id="CHEBI:29973"/>
        <dbReference type="ChEBI" id="CHEBI:57856"/>
        <dbReference type="ChEBI" id="CHEBI:59789"/>
        <dbReference type="ChEBI" id="CHEBI:82795"/>
        <dbReference type="EC" id="2.1.1.80"/>
    </reaction>
</comment>
<evidence type="ECO:0000259" key="7">
    <source>
        <dbReference type="PROSITE" id="PS50123"/>
    </source>
</evidence>
<evidence type="ECO:0000256" key="6">
    <source>
        <dbReference type="PIRSR" id="PIRSR000410-1"/>
    </source>
</evidence>
<dbReference type="Gene3D" id="3.40.50.150">
    <property type="entry name" value="Vaccinia Virus protein VP39"/>
    <property type="match status" value="1"/>
</dbReference>
<dbReference type="EC" id="2.1.1.80" evidence="5"/>
<evidence type="ECO:0000256" key="5">
    <source>
        <dbReference type="PIRNR" id="PIRNR000410"/>
    </source>
</evidence>
<dbReference type="InterPro" id="IPR026024">
    <property type="entry name" value="Chemotaxis_MeTrfase_CheR"/>
</dbReference>
<dbReference type="GO" id="GO:0032259">
    <property type="term" value="P:methylation"/>
    <property type="evidence" value="ECO:0007669"/>
    <property type="project" value="UniProtKB-KW"/>
</dbReference>
<dbReference type="PROSITE" id="PS50123">
    <property type="entry name" value="CHER"/>
    <property type="match status" value="1"/>
</dbReference>
<keyword evidence="3 5" id="KW-0808">Transferase</keyword>
<name>A0A4P9UQS1_METBY</name>
<dbReference type="SUPFAM" id="SSF47757">
    <property type="entry name" value="Chemotaxis receptor methyltransferase CheR, N-terminal domain"/>
    <property type="match status" value="1"/>
</dbReference>
<keyword evidence="4 5" id="KW-0949">S-adenosyl-L-methionine</keyword>
<dbReference type="InterPro" id="IPR029063">
    <property type="entry name" value="SAM-dependent_MTases_sf"/>
</dbReference>
<dbReference type="InterPro" id="IPR022641">
    <property type="entry name" value="CheR_N"/>
</dbReference>
<proteinExistence type="predicted"/>
<feature type="domain" description="CheR-type methyltransferase" evidence="7">
    <location>
        <begin position="17"/>
        <end position="280"/>
    </location>
</feature>
<accession>A0A4P9UQS1</accession>
<dbReference type="Pfam" id="PF03705">
    <property type="entry name" value="CheR_N"/>
    <property type="match status" value="1"/>
</dbReference>
<feature type="binding site" evidence="6">
    <location>
        <position position="150"/>
    </location>
    <ligand>
        <name>S-adenosyl-L-methionine</name>
        <dbReference type="ChEBI" id="CHEBI:59789"/>
    </ligand>
</feature>
<dbReference type="OrthoDB" id="9816309at2"/>
<evidence type="ECO:0000313" key="8">
    <source>
        <dbReference type="EMBL" id="QCW82631.1"/>
    </source>
</evidence>
<dbReference type="Gene3D" id="1.10.155.10">
    <property type="entry name" value="Chemotaxis receptor methyltransferase CheR, N-terminal domain"/>
    <property type="match status" value="1"/>
</dbReference>
<dbReference type="KEGG" id="mbur:EQU24_10580"/>
<dbReference type="STRING" id="675511.GCA_000341735_00923"/>
<feature type="binding site" evidence="6">
    <location>
        <begin position="225"/>
        <end position="226"/>
    </location>
    <ligand>
        <name>S-adenosyl-L-methionine</name>
        <dbReference type="ChEBI" id="CHEBI:59789"/>
    </ligand>
</feature>
<evidence type="ECO:0000313" key="9">
    <source>
        <dbReference type="Proteomes" id="UP000305881"/>
    </source>
</evidence>
<dbReference type="RefSeq" id="WP_017839535.1">
    <property type="nucleotide sequence ID" value="NZ_CP035467.1"/>
</dbReference>
<dbReference type="Pfam" id="PF01739">
    <property type="entry name" value="CheR"/>
    <property type="match status" value="1"/>
</dbReference>
<evidence type="ECO:0000256" key="2">
    <source>
        <dbReference type="ARBA" id="ARBA00022603"/>
    </source>
</evidence>
<keyword evidence="9" id="KW-1185">Reference proteome</keyword>
<comment type="function">
    <text evidence="5">Methylation of the membrane-bound methyl-accepting chemotaxis proteins (MCP) to form gamma-glutamyl methyl ester residues in MCP.</text>
</comment>
<dbReference type="PRINTS" id="PR00996">
    <property type="entry name" value="CHERMTFRASE"/>
</dbReference>